<reference evidence="1 2" key="1">
    <citation type="journal article" date="2016" name="Proc. Natl. Acad. Sci. U.S.A.">
        <title>Comparative genomics of biotechnologically important yeasts.</title>
        <authorList>
            <person name="Riley R."/>
            <person name="Haridas S."/>
            <person name="Wolfe K.H."/>
            <person name="Lopes M.R."/>
            <person name="Hittinger C.T."/>
            <person name="Goeker M."/>
            <person name="Salamov A.A."/>
            <person name="Wisecaver J.H."/>
            <person name="Long T.M."/>
            <person name="Calvey C.H."/>
            <person name="Aerts A.L."/>
            <person name="Barry K.W."/>
            <person name="Choi C."/>
            <person name="Clum A."/>
            <person name="Coughlan A.Y."/>
            <person name="Deshpande S."/>
            <person name="Douglass A.P."/>
            <person name="Hanson S.J."/>
            <person name="Klenk H.-P."/>
            <person name="LaButti K.M."/>
            <person name="Lapidus A."/>
            <person name="Lindquist E.A."/>
            <person name="Lipzen A.M."/>
            <person name="Meier-Kolthoff J.P."/>
            <person name="Ohm R.A."/>
            <person name="Otillar R.P."/>
            <person name="Pangilinan J.L."/>
            <person name="Peng Y."/>
            <person name="Rokas A."/>
            <person name="Rosa C.A."/>
            <person name="Scheuner C."/>
            <person name="Sibirny A.A."/>
            <person name="Slot J.C."/>
            <person name="Stielow J.B."/>
            <person name="Sun H."/>
            <person name="Kurtzman C.P."/>
            <person name="Blackwell M."/>
            <person name="Grigoriev I.V."/>
            <person name="Jeffries T.W."/>
        </authorList>
    </citation>
    <scope>NUCLEOTIDE SEQUENCE [LARGE SCALE GENOMIC DNA]</scope>
    <source>
        <strain evidence="2">ATCC 18201 / CBS 1600 / BCRC 20928 / JCM 3617 / NBRC 0987 / NRRL Y-1542</strain>
    </source>
</reference>
<gene>
    <name evidence="1" type="ORF">CYBJADRAFT_166824</name>
</gene>
<sequence>MKGFFCQIHEKNKVNSTYNLIINTQDCARGLQLCNSVTPKFDIMSSKHCEVSYAEM</sequence>
<name>A0A1E4S6C5_CYBJN</name>
<dbReference type="RefSeq" id="XP_020072105.1">
    <property type="nucleotide sequence ID" value="XM_020214642.1"/>
</dbReference>
<evidence type="ECO:0000313" key="1">
    <source>
        <dbReference type="EMBL" id="ODV75066.1"/>
    </source>
</evidence>
<dbReference type="Proteomes" id="UP000094389">
    <property type="component" value="Unassembled WGS sequence"/>
</dbReference>
<dbReference type="GeneID" id="30989038"/>
<accession>A0A1E4S6C5</accession>
<dbReference type="AlphaFoldDB" id="A0A1E4S6C5"/>
<keyword evidence="2" id="KW-1185">Reference proteome</keyword>
<dbReference type="EMBL" id="KV453927">
    <property type="protein sequence ID" value="ODV75066.1"/>
    <property type="molecule type" value="Genomic_DNA"/>
</dbReference>
<evidence type="ECO:0000313" key="2">
    <source>
        <dbReference type="Proteomes" id="UP000094389"/>
    </source>
</evidence>
<proteinExistence type="predicted"/>
<protein>
    <submittedName>
        <fullName evidence="1">Uncharacterized protein</fullName>
    </submittedName>
</protein>
<organism evidence="1 2">
    <name type="scientific">Cyberlindnera jadinii (strain ATCC 18201 / CBS 1600 / BCRC 20928 / JCM 3617 / NBRC 0987 / NRRL Y-1542)</name>
    <name type="common">Torula yeast</name>
    <name type="synonym">Candida utilis</name>
    <dbReference type="NCBI Taxonomy" id="983966"/>
    <lineage>
        <taxon>Eukaryota</taxon>
        <taxon>Fungi</taxon>
        <taxon>Dikarya</taxon>
        <taxon>Ascomycota</taxon>
        <taxon>Saccharomycotina</taxon>
        <taxon>Saccharomycetes</taxon>
        <taxon>Phaffomycetales</taxon>
        <taxon>Phaffomycetaceae</taxon>
        <taxon>Cyberlindnera</taxon>
    </lineage>
</organism>